<feature type="binding site" evidence="11">
    <location>
        <position position="206"/>
    </location>
    <ligand>
        <name>[4Fe-4S] cluster</name>
        <dbReference type="ChEBI" id="CHEBI:49883"/>
    </ligand>
</feature>
<dbReference type="PROSITE" id="PS51193">
    <property type="entry name" value="HELICASE_ATP_BIND_2"/>
    <property type="match status" value="1"/>
</dbReference>
<keyword evidence="1 11" id="KW-0004">4Fe-4S</keyword>
<dbReference type="HAMAP" id="MF_02205">
    <property type="entry name" value="DinG_proteobact"/>
    <property type="match status" value="1"/>
</dbReference>
<dbReference type="PANTHER" id="PTHR11472:SF59">
    <property type="entry name" value="ATP-DEPENDENT DNA HELICASE DING"/>
    <property type="match status" value="1"/>
</dbReference>
<dbReference type="PANTHER" id="PTHR11472">
    <property type="entry name" value="DNA REPAIR DEAD HELICASE RAD3/XP-D SUBFAMILY MEMBER"/>
    <property type="match status" value="1"/>
</dbReference>
<dbReference type="NCBIfam" id="NF008729">
    <property type="entry name" value="PRK11747.1"/>
    <property type="match status" value="1"/>
</dbReference>
<dbReference type="SUPFAM" id="SSF52540">
    <property type="entry name" value="P-loop containing nucleoside triphosphate hydrolases"/>
    <property type="match status" value="1"/>
</dbReference>
<dbReference type="Proteomes" id="UP000307702">
    <property type="component" value="Unassembled WGS sequence"/>
</dbReference>
<keyword evidence="3 11" id="KW-0547">Nucleotide-binding</keyword>
<accession>A0A8H2PL55</accession>
<protein>
    <recommendedName>
        <fullName evidence="11">ATP-dependent DNA helicase DinG</fullName>
        <ecNumber evidence="11">5.6.2.3</ecNumber>
    </recommendedName>
    <alternativeName>
        <fullName evidence="11">DNA 5'-3' helicase DinG</fullName>
    </alternativeName>
</protein>
<evidence type="ECO:0000256" key="1">
    <source>
        <dbReference type="ARBA" id="ARBA00022485"/>
    </source>
</evidence>
<organism evidence="13 14">
    <name type="scientific">Colwellia ponticola</name>
    <dbReference type="NCBI Taxonomy" id="2304625"/>
    <lineage>
        <taxon>Bacteria</taxon>
        <taxon>Pseudomonadati</taxon>
        <taxon>Pseudomonadota</taxon>
        <taxon>Gammaproteobacteria</taxon>
        <taxon>Alteromonadales</taxon>
        <taxon>Colwelliaceae</taxon>
        <taxon>Colwellia</taxon>
    </lineage>
</organism>
<dbReference type="GO" id="GO:0005524">
    <property type="term" value="F:ATP binding"/>
    <property type="evidence" value="ECO:0007669"/>
    <property type="project" value="UniProtKB-UniRule"/>
</dbReference>
<comment type="similarity">
    <text evidence="11">Belongs to the helicase family. DinG subfamily. Type 1 sub-subfamily.</text>
</comment>
<sequence>MLSDKLKHAIRQAYKAIGENLTHFNPRKQQALLIAEIAKTLAGEYDNDRKIITIEAGTGTGKSLAYCLGAIPLALARDKKVCISTATVALQEQLVDKDLPFLKQYAGIDFNFTLVKGRQRYVCRQKLTQAVTSSSGDEPTQVGFTFAEKPDAKDVRTLNAMHKALLDGSWLGDIDSWENHLPTHIWQQVQSDKHSCLKNLSEHTHCPFHKARDTMDQAHVLVINHSLLLADLELGGGRILSPPEDTIYIIDEAHHLPKVTRDFSSASVTLKGSIEWLTKLRDTGDKMSALIKSRNTISSALKLGDDCQDLLLEMQKVLTFVEANANVYFLDHDLSTSGQGNNFTKKSSQDSQVYRFENGIIPQTLKNWAEDLHSLSKKLISHLNKLYNGLIEAVKDGDTQMYLAEPLLAEAGFMLQRLENLQALWFMYAKTDSDKGAPMARWLEKTHHKRQDYLISASPIEVGFTLENMLWSQCEGAVLCSATLRALNSFDHFRFQVGLKDNDGTQYQQVDSPFDYQNNAQLVVANMVNEASAPAFTDEIITKLPHYLEQGSASLVLFSSYWQMNKVAEALRANSDIDIMVQGELSRQQIIEQHKKRCDNNKVSIIFGTQSFSEGLDLPGDYLNNLIITKLPFSVPTSPVEQAQAEYVTAKGGNPFMTLSVPDTSKKLVQACGRLLRNEKDEGVITLLDKRVVTKRYGKQLLDSLPPFNRVFEK</sequence>
<dbReference type="SMART" id="SM00491">
    <property type="entry name" value="HELICc2"/>
    <property type="match status" value="1"/>
</dbReference>
<keyword evidence="10 11" id="KW-0413">Isomerase</keyword>
<dbReference type="InterPro" id="IPR027417">
    <property type="entry name" value="P-loop_NTPase"/>
</dbReference>
<dbReference type="EMBL" id="SZVP01000014">
    <property type="protein sequence ID" value="TMM43319.1"/>
    <property type="molecule type" value="Genomic_DNA"/>
</dbReference>
<evidence type="ECO:0000256" key="11">
    <source>
        <dbReference type="HAMAP-Rule" id="MF_02205"/>
    </source>
</evidence>
<feature type="binding site" evidence="11">
    <location>
        <position position="196"/>
    </location>
    <ligand>
        <name>[4Fe-4S] cluster</name>
        <dbReference type="ChEBI" id="CHEBI:49883"/>
    </ligand>
</feature>
<dbReference type="InterPro" id="IPR010614">
    <property type="entry name" value="RAD3-like_helicase_DEAD"/>
</dbReference>
<feature type="binding site" evidence="11">
    <location>
        <position position="123"/>
    </location>
    <ligand>
        <name>[4Fe-4S] cluster</name>
        <dbReference type="ChEBI" id="CHEBI:49883"/>
    </ligand>
</feature>
<dbReference type="GO" id="GO:0046872">
    <property type="term" value="F:metal ion binding"/>
    <property type="evidence" value="ECO:0007669"/>
    <property type="project" value="UniProtKB-KW"/>
</dbReference>
<dbReference type="Gene3D" id="3.40.50.300">
    <property type="entry name" value="P-loop containing nucleotide triphosphate hydrolases"/>
    <property type="match status" value="2"/>
</dbReference>
<dbReference type="InterPro" id="IPR045028">
    <property type="entry name" value="DinG/Rad3-like"/>
</dbReference>
<reference evidence="13 14" key="1">
    <citation type="submission" date="2019-05" db="EMBL/GenBank/DDBJ databases">
        <title>Colwellia ponticola sp. nov., isolated from seawater.</title>
        <authorList>
            <person name="Yoon J.-H."/>
        </authorList>
    </citation>
    <scope>NUCLEOTIDE SEQUENCE [LARGE SCALE GENOMIC DNA]</scope>
    <source>
        <strain evidence="13 14">OISW-25</strain>
    </source>
</reference>
<dbReference type="FunFam" id="3.40.50.300:FF:000437">
    <property type="entry name" value="ATP-dependent DNA helicase DinG"/>
    <property type="match status" value="1"/>
</dbReference>
<dbReference type="RefSeq" id="WP_138624007.1">
    <property type="nucleotide sequence ID" value="NZ_SZVP01000014.1"/>
</dbReference>
<evidence type="ECO:0000256" key="9">
    <source>
        <dbReference type="ARBA" id="ARBA00023125"/>
    </source>
</evidence>
<dbReference type="Pfam" id="PF06733">
    <property type="entry name" value="DEAD_2"/>
    <property type="match status" value="1"/>
</dbReference>
<dbReference type="OrthoDB" id="9805194at2"/>
<keyword evidence="8 11" id="KW-0411">Iron-sulfur</keyword>
<dbReference type="InterPro" id="IPR039000">
    <property type="entry name" value="DinG_proteobact"/>
</dbReference>
<name>A0A8H2PL55_9GAMM</name>
<keyword evidence="6 11" id="KW-0067">ATP-binding</keyword>
<evidence type="ECO:0000259" key="12">
    <source>
        <dbReference type="PROSITE" id="PS51193"/>
    </source>
</evidence>
<comment type="catalytic activity">
    <reaction evidence="11">
        <text>ATP + H2O = ADP + phosphate + H(+)</text>
        <dbReference type="Rhea" id="RHEA:13065"/>
        <dbReference type="ChEBI" id="CHEBI:15377"/>
        <dbReference type="ChEBI" id="CHEBI:15378"/>
        <dbReference type="ChEBI" id="CHEBI:30616"/>
        <dbReference type="ChEBI" id="CHEBI:43474"/>
        <dbReference type="ChEBI" id="CHEBI:456216"/>
        <dbReference type="EC" id="5.6.2.3"/>
    </reaction>
</comment>
<dbReference type="Pfam" id="PF13307">
    <property type="entry name" value="Helicase_C_2"/>
    <property type="match status" value="1"/>
</dbReference>
<evidence type="ECO:0000256" key="2">
    <source>
        <dbReference type="ARBA" id="ARBA00022723"/>
    </source>
</evidence>
<evidence type="ECO:0000313" key="14">
    <source>
        <dbReference type="Proteomes" id="UP000307702"/>
    </source>
</evidence>
<keyword evidence="9 11" id="KW-0238">DNA-binding</keyword>
<dbReference type="InterPro" id="IPR006555">
    <property type="entry name" value="ATP-dep_Helicase_C"/>
</dbReference>
<evidence type="ECO:0000256" key="6">
    <source>
        <dbReference type="ARBA" id="ARBA00022840"/>
    </source>
</evidence>
<keyword evidence="5 11" id="KW-0347">Helicase</keyword>
<keyword evidence="7 11" id="KW-0408">Iron</keyword>
<dbReference type="GO" id="GO:0051539">
    <property type="term" value="F:4 iron, 4 sulfur cluster binding"/>
    <property type="evidence" value="ECO:0007669"/>
    <property type="project" value="UniProtKB-UniRule"/>
</dbReference>
<evidence type="ECO:0000256" key="10">
    <source>
        <dbReference type="ARBA" id="ARBA00023235"/>
    </source>
</evidence>
<dbReference type="EC" id="5.6.2.3" evidence="11"/>
<dbReference type="GO" id="GO:0016818">
    <property type="term" value="F:hydrolase activity, acting on acid anhydrides, in phosphorus-containing anhydrides"/>
    <property type="evidence" value="ECO:0007669"/>
    <property type="project" value="InterPro"/>
</dbReference>
<comment type="caution">
    <text evidence="13">The sequence shown here is derived from an EMBL/GenBank/DDBJ whole genome shotgun (WGS) entry which is preliminary data.</text>
</comment>
<dbReference type="GO" id="GO:0006281">
    <property type="term" value="P:DNA repair"/>
    <property type="evidence" value="ECO:0007669"/>
    <property type="project" value="TreeGrafter"/>
</dbReference>
<dbReference type="GO" id="GO:0003677">
    <property type="term" value="F:DNA binding"/>
    <property type="evidence" value="ECO:0007669"/>
    <property type="project" value="UniProtKB-UniRule"/>
</dbReference>
<comment type="function">
    <text evidence="11">DNA-dependent ATPase and 5'-3' DNA helicase. Unwinds D-loops, R-loops, forked DNA and G-quadruplex DNA.</text>
</comment>
<dbReference type="GO" id="GO:0033677">
    <property type="term" value="F:DNA/RNA helicase activity"/>
    <property type="evidence" value="ECO:0007669"/>
    <property type="project" value="TreeGrafter"/>
</dbReference>
<evidence type="ECO:0000313" key="13">
    <source>
        <dbReference type="EMBL" id="TMM43319.1"/>
    </source>
</evidence>
<keyword evidence="4 11" id="KW-0378">Hydrolase</keyword>
<evidence type="ECO:0000256" key="5">
    <source>
        <dbReference type="ARBA" id="ARBA00022806"/>
    </source>
</evidence>
<dbReference type="GO" id="GO:0009432">
    <property type="term" value="P:SOS response"/>
    <property type="evidence" value="ECO:0007669"/>
    <property type="project" value="TreeGrafter"/>
</dbReference>
<keyword evidence="14" id="KW-1185">Reference proteome</keyword>
<feature type="domain" description="Helicase ATP-binding" evidence="12">
    <location>
        <begin position="16"/>
        <end position="307"/>
    </location>
</feature>
<dbReference type="AlphaFoldDB" id="A0A8H2PL55"/>
<evidence type="ECO:0000256" key="8">
    <source>
        <dbReference type="ARBA" id="ARBA00023014"/>
    </source>
</evidence>
<keyword evidence="2 11" id="KW-0479">Metal-binding</keyword>
<evidence type="ECO:0000256" key="4">
    <source>
        <dbReference type="ARBA" id="ARBA00022801"/>
    </source>
</evidence>
<proteinExistence type="inferred from homology"/>
<gene>
    <name evidence="11 13" type="primary">dinG</name>
    <name evidence="13" type="ORF">FCS21_13165</name>
</gene>
<comment type="cofactor">
    <cofactor evidence="11">
        <name>[4Fe-4S] cluster</name>
        <dbReference type="ChEBI" id="CHEBI:49883"/>
    </cofactor>
    <text evidence="11">Binds 1 [4Fe-4S] cluster.</text>
</comment>
<evidence type="ECO:0000256" key="7">
    <source>
        <dbReference type="ARBA" id="ARBA00023004"/>
    </source>
</evidence>
<dbReference type="GO" id="GO:0043139">
    <property type="term" value="F:5'-3' DNA helicase activity"/>
    <property type="evidence" value="ECO:0007669"/>
    <property type="project" value="UniProtKB-UniRule"/>
</dbReference>
<evidence type="ECO:0000256" key="3">
    <source>
        <dbReference type="ARBA" id="ARBA00022741"/>
    </source>
</evidence>
<dbReference type="InterPro" id="IPR014013">
    <property type="entry name" value="Helic_SF1/SF2_ATP-bd_DinG/Rad3"/>
</dbReference>
<comment type="caution">
    <text evidence="11">Lacks conserved residue(s) required for the propagation of feature annotation.</text>
</comment>